<proteinExistence type="predicted"/>
<sequence length="102" mass="12229">MRHRYRRISRCPDCGRKPKAMLRTVSVDTMDIPPRVENAWCWRIECRCGFKKWMLVTLLLANYGFAEMMARSEAMRDKAIRYWNIWVTDGTGGALRRWKEWA</sequence>
<gene>
    <name evidence="2" type="ORF">BE0216_03945</name>
    <name evidence="1" type="ORF">BEUL_1249</name>
</gene>
<dbReference type="KEGG" id="beu:BE0216_03945"/>
<dbReference type="EMBL" id="MWWZ01000006">
    <property type="protein sequence ID" value="OZG68236.1"/>
    <property type="molecule type" value="Genomic_DNA"/>
</dbReference>
<evidence type="ECO:0000313" key="3">
    <source>
        <dbReference type="Proteomes" id="UP000216057"/>
    </source>
</evidence>
<dbReference type="AlphaFoldDB" id="A0A261GB79"/>
<keyword evidence="4" id="KW-1185">Reference proteome</keyword>
<name>A0A261GB79_9BIFI</name>
<organism evidence="1 3">
    <name type="scientific">Bifidobacterium eulemuris</name>
    <dbReference type="NCBI Taxonomy" id="1765219"/>
    <lineage>
        <taxon>Bacteria</taxon>
        <taxon>Bacillati</taxon>
        <taxon>Actinomycetota</taxon>
        <taxon>Actinomycetes</taxon>
        <taxon>Bifidobacteriales</taxon>
        <taxon>Bifidobacteriaceae</taxon>
        <taxon>Bifidobacterium</taxon>
    </lineage>
</organism>
<protein>
    <submittedName>
        <fullName evidence="1">Uncharacterized protein</fullName>
    </submittedName>
</protein>
<evidence type="ECO:0000313" key="2">
    <source>
        <dbReference type="EMBL" id="QOL31708.1"/>
    </source>
</evidence>
<evidence type="ECO:0000313" key="4">
    <source>
        <dbReference type="Proteomes" id="UP000593943"/>
    </source>
</evidence>
<dbReference type="EMBL" id="CP062938">
    <property type="protein sequence ID" value="QOL31708.1"/>
    <property type="molecule type" value="Genomic_DNA"/>
</dbReference>
<reference evidence="2 4" key="2">
    <citation type="submission" date="2020-10" db="EMBL/GenBank/DDBJ databases">
        <title>Genome sequencing of Bifidobacterium eulemuris_DSMZ_100216.</title>
        <authorList>
            <person name="Kim J."/>
        </authorList>
    </citation>
    <scope>NUCLEOTIDE SEQUENCE [LARGE SCALE GENOMIC DNA]</scope>
    <source>
        <strain evidence="2 4">DSM 100216</strain>
    </source>
</reference>
<evidence type="ECO:0000313" key="1">
    <source>
        <dbReference type="EMBL" id="OZG68236.1"/>
    </source>
</evidence>
<reference evidence="1 3" key="1">
    <citation type="journal article" date="2017" name="BMC Genomics">
        <title>Comparative genomic and phylogenomic analyses of the Bifidobacteriaceae family.</title>
        <authorList>
            <person name="Lugli G.A."/>
            <person name="Milani C."/>
            <person name="Turroni F."/>
            <person name="Duranti S."/>
            <person name="Mancabelli L."/>
            <person name="Mangifesta M."/>
            <person name="Ferrario C."/>
            <person name="Modesto M."/>
            <person name="Mattarelli P."/>
            <person name="Jiri K."/>
            <person name="van Sinderen D."/>
            <person name="Ventura M."/>
        </authorList>
    </citation>
    <scope>NUCLEOTIDE SEQUENCE [LARGE SCALE GENOMIC DNA]</scope>
    <source>
        <strain evidence="1 3">DSM 100216</strain>
    </source>
</reference>
<dbReference type="RefSeq" id="WP_094636828.1">
    <property type="nucleotide sequence ID" value="NZ_CP062938.1"/>
</dbReference>
<accession>A0A261GB79</accession>
<dbReference type="Proteomes" id="UP000216057">
    <property type="component" value="Unassembled WGS sequence"/>
</dbReference>
<dbReference type="Proteomes" id="UP000593943">
    <property type="component" value="Chromosome"/>
</dbReference>